<evidence type="ECO:0000313" key="2">
    <source>
        <dbReference type="EMBL" id="GEW43685.1"/>
    </source>
</evidence>
<name>A0A699GWP2_TANCI</name>
<protein>
    <submittedName>
        <fullName evidence="2">Zinc finger, CCHC-type</fullName>
    </submittedName>
</protein>
<organism evidence="2">
    <name type="scientific">Tanacetum cinerariifolium</name>
    <name type="common">Dalmatian daisy</name>
    <name type="synonym">Chrysanthemum cinerariifolium</name>
    <dbReference type="NCBI Taxonomy" id="118510"/>
    <lineage>
        <taxon>Eukaryota</taxon>
        <taxon>Viridiplantae</taxon>
        <taxon>Streptophyta</taxon>
        <taxon>Embryophyta</taxon>
        <taxon>Tracheophyta</taxon>
        <taxon>Spermatophyta</taxon>
        <taxon>Magnoliopsida</taxon>
        <taxon>eudicotyledons</taxon>
        <taxon>Gunneridae</taxon>
        <taxon>Pentapetalae</taxon>
        <taxon>asterids</taxon>
        <taxon>campanulids</taxon>
        <taxon>Asterales</taxon>
        <taxon>Asteraceae</taxon>
        <taxon>Asteroideae</taxon>
        <taxon>Anthemideae</taxon>
        <taxon>Anthemidinae</taxon>
        <taxon>Tanacetum</taxon>
    </lineage>
</organism>
<gene>
    <name evidence="2" type="ORF">Tci_215661</name>
</gene>
<accession>A0A699GWP2</accession>
<comment type="caution">
    <text evidence="2">The sequence shown here is derived from an EMBL/GenBank/DDBJ whole genome shotgun (WGS) entry which is preliminary data.</text>
</comment>
<dbReference type="PANTHER" id="PTHR11439">
    <property type="entry name" value="GAG-POL-RELATED RETROTRANSPOSON"/>
    <property type="match status" value="1"/>
</dbReference>
<sequence>MTKEFLSSKFSTKDMGKANVILGIRIKHESNGIEISQSLYIEKVLKKFNYFDCTLVSTIMDTSEKLMPNNDQAVSQLKYSRVISCLLYAMTYTRLDIAFAMGKLSKYTSNLEGYTDVSWINNAEDNSSTSGWVFLLGGATGKEAEWLRNLVLKIPLWSKPISPISILFDSAATLAKAYSQMYNEKSRHLGVRHSMIRELITNEFLVIHQPPQETSVEILHDQENVINSVQTILRKFNRYSFFETPKVLLLAWDRVSKIKDAFGNKQYKPKDIQELFRKLFNDVQNIHEELAEYINAPSWNHHAFYNNDEDENEDYNSTITPDFSITDSLSMGDEHLDTILEKESDEFIKYSVKNLVPNPSKSKDLSNIGSECDVPICDDFTNFSNSLFDADEKFSSSDDESFSDEDVSKEIYSNSLFDEEIISIKIYPHHFNAKSDLIESLLNQDSSIISSPKFDSLLEEFSGELAHIDLILPGINEADFNPEAEIHLVEKLLYDNSSPRPPEEFYSKNSDAIIESFSPSLILVEGSDSLMEEIDIFLTSDDSIPSGIKNDDYDSKGDIIFLEEMLSNDSSSLPENESFHFDVPSSPRPSAKPSDVGIFFEHNTGLLTAKVVDISERSVHVPNVLPTQPTLCPVINTLLPFSSKNEDKVHLLSHRGSKACQLSS</sequence>
<feature type="domain" description="Reverse transcriptase Ty1/copia-type" evidence="1">
    <location>
        <begin position="3"/>
        <end position="58"/>
    </location>
</feature>
<dbReference type="Pfam" id="PF07727">
    <property type="entry name" value="RVT_2"/>
    <property type="match status" value="1"/>
</dbReference>
<dbReference type="AlphaFoldDB" id="A0A699GWP2"/>
<dbReference type="InterPro" id="IPR013103">
    <property type="entry name" value="RVT_2"/>
</dbReference>
<evidence type="ECO:0000259" key="1">
    <source>
        <dbReference type="Pfam" id="PF07727"/>
    </source>
</evidence>
<dbReference type="CDD" id="cd09272">
    <property type="entry name" value="RNase_HI_RT_Ty1"/>
    <property type="match status" value="1"/>
</dbReference>
<dbReference type="EMBL" id="BKCJ010058314">
    <property type="protein sequence ID" value="GEW43685.1"/>
    <property type="molecule type" value="Genomic_DNA"/>
</dbReference>
<proteinExistence type="predicted"/>
<dbReference type="PANTHER" id="PTHR11439:SF521">
    <property type="entry name" value="RNA-DIRECTED DNA POLYMERASE"/>
    <property type="match status" value="1"/>
</dbReference>
<reference evidence="2" key="1">
    <citation type="journal article" date="2019" name="Sci. Rep.">
        <title>Draft genome of Tanacetum cinerariifolium, the natural source of mosquito coil.</title>
        <authorList>
            <person name="Yamashiro T."/>
            <person name="Shiraishi A."/>
            <person name="Satake H."/>
            <person name="Nakayama K."/>
        </authorList>
    </citation>
    <scope>NUCLEOTIDE SEQUENCE</scope>
</reference>